<name>A0A8J3E800_9GAMM</name>
<feature type="domain" description="CobQ/CobB/MinD/ParA nucleotide binding" evidence="1">
    <location>
        <begin position="7"/>
        <end position="180"/>
    </location>
</feature>
<dbReference type="InterPro" id="IPR050678">
    <property type="entry name" value="DNA_Partitioning_ATPase"/>
</dbReference>
<keyword evidence="3" id="KW-1185">Reference proteome</keyword>
<dbReference type="Proteomes" id="UP000636949">
    <property type="component" value="Unassembled WGS sequence"/>
</dbReference>
<reference evidence="2" key="1">
    <citation type="journal article" date="2014" name="Int. J. Syst. Evol. Microbiol.">
        <title>Complete genome sequence of Corynebacterium casei LMG S-19264T (=DSM 44701T), isolated from a smear-ripened cheese.</title>
        <authorList>
            <consortium name="US DOE Joint Genome Institute (JGI-PGF)"/>
            <person name="Walter F."/>
            <person name="Albersmeier A."/>
            <person name="Kalinowski J."/>
            <person name="Ruckert C."/>
        </authorList>
    </citation>
    <scope>NUCLEOTIDE SEQUENCE</scope>
    <source>
        <strain evidence="2">CGMCC 1.15758</strain>
    </source>
</reference>
<dbReference type="PANTHER" id="PTHR13696">
    <property type="entry name" value="P-LOOP CONTAINING NUCLEOSIDE TRIPHOSPHATE HYDROLASE"/>
    <property type="match status" value="1"/>
</dbReference>
<dbReference type="OrthoDB" id="69313at2"/>
<sequence>MKTAKVIALLQQKGGSGKTTTAMNIYGGLKELGHSVLVIDMDKDKPDAWSWAAKNEDSADNVIQVDEKHAREAIAEVKSKVDYIVIDTPPNFQTAALKAALLADLVIIPAAPSGMDLSGLLEAKDLALTADRPYKLLANRVVKGSNMSRSLLNVLEEEGKSFSTFIPQSVKFVEAEASGMYIGDYAPESNVHVQVRRLAKEIVASFSGVTA</sequence>
<evidence type="ECO:0000313" key="3">
    <source>
        <dbReference type="Proteomes" id="UP000636949"/>
    </source>
</evidence>
<dbReference type="AlphaFoldDB" id="A0A8J3E800"/>
<accession>A0A8J3E800</accession>
<dbReference type="InterPro" id="IPR002586">
    <property type="entry name" value="CobQ/CobB/MinD/ParA_Nub-bd_dom"/>
</dbReference>
<gene>
    <name evidence="2" type="primary">parA</name>
    <name evidence="2" type="ORF">GCM10010995_00860</name>
</gene>
<proteinExistence type="predicted"/>
<dbReference type="CDD" id="cd02042">
    <property type="entry name" value="ParAB_family"/>
    <property type="match status" value="1"/>
</dbReference>
<evidence type="ECO:0000313" key="2">
    <source>
        <dbReference type="EMBL" id="GGF87316.1"/>
    </source>
</evidence>
<evidence type="ECO:0000259" key="1">
    <source>
        <dbReference type="Pfam" id="PF01656"/>
    </source>
</evidence>
<dbReference type="Gene3D" id="3.40.50.300">
    <property type="entry name" value="P-loop containing nucleotide triphosphate hydrolases"/>
    <property type="match status" value="1"/>
</dbReference>
<dbReference type="InterPro" id="IPR027417">
    <property type="entry name" value="P-loop_NTPase"/>
</dbReference>
<dbReference type="SUPFAM" id="SSF52540">
    <property type="entry name" value="P-loop containing nucleoside triphosphate hydrolases"/>
    <property type="match status" value="1"/>
</dbReference>
<dbReference type="EMBL" id="BMJS01000001">
    <property type="protein sequence ID" value="GGF87316.1"/>
    <property type="molecule type" value="Genomic_DNA"/>
</dbReference>
<dbReference type="Pfam" id="PF01656">
    <property type="entry name" value="CbiA"/>
    <property type="match status" value="1"/>
</dbReference>
<reference evidence="2" key="2">
    <citation type="submission" date="2020-09" db="EMBL/GenBank/DDBJ databases">
        <authorList>
            <person name="Sun Q."/>
            <person name="Zhou Y."/>
        </authorList>
    </citation>
    <scope>NUCLEOTIDE SEQUENCE</scope>
    <source>
        <strain evidence="2">CGMCC 1.15758</strain>
    </source>
</reference>
<protein>
    <submittedName>
        <fullName evidence="2">Chromosome partitioning protein ParA</fullName>
    </submittedName>
</protein>
<dbReference type="PIRSF" id="PIRSF009320">
    <property type="entry name" value="Nuc_binding_HP_1000"/>
    <property type="match status" value="1"/>
</dbReference>
<dbReference type="PANTHER" id="PTHR13696:SF99">
    <property type="entry name" value="COBYRINIC ACID AC-DIAMIDE SYNTHASE"/>
    <property type="match status" value="1"/>
</dbReference>
<organism evidence="2 3">
    <name type="scientific">Cysteiniphilum litorale</name>
    <dbReference type="NCBI Taxonomy" id="2056700"/>
    <lineage>
        <taxon>Bacteria</taxon>
        <taxon>Pseudomonadati</taxon>
        <taxon>Pseudomonadota</taxon>
        <taxon>Gammaproteobacteria</taxon>
        <taxon>Thiotrichales</taxon>
        <taxon>Fastidiosibacteraceae</taxon>
        <taxon>Cysteiniphilum</taxon>
    </lineage>
</organism>
<comment type="caution">
    <text evidence="2">The sequence shown here is derived from an EMBL/GenBank/DDBJ whole genome shotgun (WGS) entry which is preliminary data.</text>
</comment>